<dbReference type="PRINTS" id="PR01020">
    <property type="entry name" value="LPSBIOSNTHSS"/>
</dbReference>
<feature type="binding site" evidence="9">
    <location>
        <begin position="97"/>
        <end position="99"/>
    </location>
    <ligand>
        <name>ATP</name>
        <dbReference type="ChEBI" id="CHEBI:30616"/>
    </ligand>
</feature>
<dbReference type="SUPFAM" id="SSF52374">
    <property type="entry name" value="Nucleotidylyl transferase"/>
    <property type="match status" value="1"/>
</dbReference>
<dbReference type="EC" id="2.7.7.3" evidence="9"/>
<evidence type="ECO:0000313" key="12">
    <source>
        <dbReference type="Proteomes" id="UP000196560"/>
    </source>
</evidence>
<keyword evidence="2 9" id="KW-0808">Transferase</keyword>
<gene>
    <name evidence="9" type="primary">coaD</name>
    <name evidence="11" type="ORF">B5G21_09235</name>
</gene>
<evidence type="ECO:0000256" key="3">
    <source>
        <dbReference type="ARBA" id="ARBA00022695"/>
    </source>
</evidence>
<dbReference type="PANTHER" id="PTHR21342">
    <property type="entry name" value="PHOSPHOPANTETHEINE ADENYLYLTRANSFERASE"/>
    <property type="match status" value="1"/>
</dbReference>
<feature type="binding site" evidence="9">
    <location>
        <begin position="132"/>
        <end position="138"/>
    </location>
    <ligand>
        <name>ATP</name>
        <dbReference type="ChEBI" id="CHEBI:30616"/>
    </ligand>
</feature>
<comment type="similarity">
    <text evidence="9">Belongs to the bacterial CoaD family.</text>
</comment>
<dbReference type="Proteomes" id="UP000196560">
    <property type="component" value="Unassembled WGS sequence"/>
</dbReference>
<dbReference type="AlphaFoldDB" id="A0A1Y3TYJ3"/>
<protein>
    <recommendedName>
        <fullName evidence="9">Phosphopantetheine adenylyltransferase</fullName>
        <ecNumber evidence="9">2.7.7.3</ecNumber>
    </recommendedName>
    <alternativeName>
        <fullName evidence="9">Dephospho-CoA pyrophosphorylase</fullName>
    </alternativeName>
    <alternativeName>
        <fullName evidence="9">Pantetheine-phosphate adenylyltransferase</fullName>
        <shortName evidence="9">PPAT</shortName>
    </alternativeName>
</protein>
<evidence type="ECO:0000256" key="5">
    <source>
        <dbReference type="ARBA" id="ARBA00022840"/>
    </source>
</evidence>
<keyword evidence="1 9" id="KW-0963">Cytoplasm</keyword>
<dbReference type="CDD" id="cd02163">
    <property type="entry name" value="PPAT"/>
    <property type="match status" value="1"/>
</dbReference>
<comment type="pathway">
    <text evidence="9">Cofactor biosynthesis; coenzyme A biosynthesis; CoA from (R)-pantothenate: step 4/5.</text>
</comment>
<dbReference type="STRING" id="1118060.GCA_000311845_01142"/>
<dbReference type="Pfam" id="PF01467">
    <property type="entry name" value="CTP_transf_like"/>
    <property type="match status" value="1"/>
</dbReference>
<comment type="subunit">
    <text evidence="9">Homohexamer.</text>
</comment>
<name>A0A1Y3TYJ3_9ACTN</name>
<reference evidence="12" key="1">
    <citation type="submission" date="2017-04" db="EMBL/GenBank/DDBJ databases">
        <title>Function of individual gut microbiota members based on whole genome sequencing of pure cultures obtained from chicken caecum.</title>
        <authorList>
            <person name="Medvecky M."/>
            <person name="Cejkova D."/>
            <person name="Polansky O."/>
            <person name="Karasova D."/>
            <person name="Kubasova T."/>
            <person name="Cizek A."/>
            <person name="Rychlik I."/>
        </authorList>
    </citation>
    <scope>NUCLEOTIDE SEQUENCE [LARGE SCALE GENOMIC DNA]</scope>
    <source>
        <strain evidence="12">An70</strain>
    </source>
</reference>
<dbReference type="InterPro" id="IPR004821">
    <property type="entry name" value="Cyt_trans-like"/>
</dbReference>
<dbReference type="NCBIfam" id="TIGR01510">
    <property type="entry name" value="coaD_prev_kdtB"/>
    <property type="match status" value="1"/>
</dbReference>
<feature type="binding site" evidence="9">
    <location>
        <position position="107"/>
    </location>
    <ligand>
        <name>ATP</name>
        <dbReference type="ChEBI" id="CHEBI:30616"/>
    </ligand>
</feature>
<dbReference type="UniPathway" id="UPA00241">
    <property type="reaction ID" value="UER00355"/>
</dbReference>
<feature type="binding site" evidence="9">
    <location>
        <position position="13"/>
    </location>
    <ligand>
        <name>substrate</name>
    </ligand>
</feature>
<dbReference type="PANTHER" id="PTHR21342:SF1">
    <property type="entry name" value="PHOSPHOPANTETHEINE ADENYLYLTRANSFERASE"/>
    <property type="match status" value="1"/>
</dbReference>
<keyword evidence="4 9" id="KW-0547">Nucleotide-binding</keyword>
<evidence type="ECO:0000313" key="11">
    <source>
        <dbReference type="EMBL" id="OUN41612.1"/>
    </source>
</evidence>
<dbReference type="GO" id="GO:0004595">
    <property type="term" value="F:pantetheine-phosphate adenylyltransferase activity"/>
    <property type="evidence" value="ECO:0007669"/>
    <property type="project" value="UniProtKB-UniRule"/>
</dbReference>
<feature type="binding site" evidence="9">
    <location>
        <position position="96"/>
    </location>
    <ligand>
        <name>substrate</name>
    </ligand>
</feature>
<evidence type="ECO:0000256" key="2">
    <source>
        <dbReference type="ARBA" id="ARBA00022679"/>
    </source>
</evidence>
<dbReference type="EMBL" id="NFHO01000012">
    <property type="protein sequence ID" value="OUN41612.1"/>
    <property type="molecule type" value="Genomic_DNA"/>
</dbReference>
<keyword evidence="12" id="KW-1185">Reference proteome</keyword>
<dbReference type="GO" id="GO:0015937">
    <property type="term" value="P:coenzyme A biosynthetic process"/>
    <property type="evidence" value="ECO:0007669"/>
    <property type="project" value="UniProtKB-UniRule"/>
</dbReference>
<evidence type="ECO:0000256" key="8">
    <source>
        <dbReference type="ARBA" id="ARBA00029346"/>
    </source>
</evidence>
<feature type="site" description="Transition state stabilizer" evidence="9">
    <location>
        <position position="21"/>
    </location>
</feature>
<comment type="caution">
    <text evidence="11">The sequence shown here is derived from an EMBL/GenBank/DDBJ whole genome shotgun (WGS) entry which is preliminary data.</text>
</comment>
<feature type="domain" description="Cytidyltransferase-like" evidence="10">
    <location>
        <begin position="9"/>
        <end position="142"/>
    </location>
</feature>
<evidence type="ECO:0000256" key="7">
    <source>
        <dbReference type="ARBA" id="ARBA00022993"/>
    </source>
</evidence>
<feature type="binding site" evidence="9">
    <location>
        <position position="21"/>
    </location>
    <ligand>
        <name>ATP</name>
        <dbReference type="ChEBI" id="CHEBI:30616"/>
    </ligand>
</feature>
<comment type="function">
    <text evidence="9">Reversibly transfers an adenylyl group from ATP to 4'-phosphopantetheine, yielding dephospho-CoA (dPCoA) and pyrophosphate.</text>
</comment>
<feature type="binding site" evidence="9">
    <location>
        <position position="82"/>
    </location>
    <ligand>
        <name>substrate</name>
    </ligand>
</feature>
<keyword evidence="3 9" id="KW-0548">Nucleotidyltransferase</keyword>
<evidence type="ECO:0000259" key="10">
    <source>
        <dbReference type="Pfam" id="PF01467"/>
    </source>
</evidence>
<dbReference type="GO" id="GO:0005524">
    <property type="term" value="F:ATP binding"/>
    <property type="evidence" value="ECO:0007669"/>
    <property type="project" value="UniProtKB-KW"/>
</dbReference>
<proteinExistence type="inferred from homology"/>
<dbReference type="HAMAP" id="MF_00151">
    <property type="entry name" value="PPAT_bact"/>
    <property type="match status" value="1"/>
</dbReference>
<feature type="binding site" evidence="9">
    <location>
        <position position="45"/>
    </location>
    <ligand>
        <name>substrate</name>
    </ligand>
</feature>
<dbReference type="Gene3D" id="3.40.50.620">
    <property type="entry name" value="HUPs"/>
    <property type="match status" value="1"/>
</dbReference>
<accession>A0A1Y3TYJ3</accession>
<dbReference type="eggNOG" id="COG0669">
    <property type="taxonomic scope" value="Bacteria"/>
</dbReference>
<keyword evidence="5 9" id="KW-0067">ATP-binding</keyword>
<evidence type="ECO:0000256" key="6">
    <source>
        <dbReference type="ARBA" id="ARBA00022842"/>
    </source>
</evidence>
<keyword evidence="7 9" id="KW-0173">Coenzyme A biosynthesis</keyword>
<comment type="subcellular location">
    <subcellularLocation>
        <location evidence="9">Cytoplasm</location>
    </subcellularLocation>
</comment>
<dbReference type="RefSeq" id="WP_087186940.1">
    <property type="nucleotide sequence ID" value="NZ_NFHO01000012.1"/>
</dbReference>
<dbReference type="InterPro" id="IPR001980">
    <property type="entry name" value="PPAT"/>
</dbReference>
<dbReference type="InterPro" id="IPR014729">
    <property type="entry name" value="Rossmann-like_a/b/a_fold"/>
</dbReference>
<dbReference type="GO" id="GO:0005737">
    <property type="term" value="C:cytoplasm"/>
    <property type="evidence" value="ECO:0007669"/>
    <property type="project" value="UniProtKB-SubCell"/>
</dbReference>
<evidence type="ECO:0000256" key="9">
    <source>
        <dbReference type="HAMAP-Rule" id="MF_00151"/>
    </source>
</evidence>
<sequence length="169" mass="18451">MPDPITHVLVPGTFDPITYGHVDVVRRARRICPQVTVAVAESLGKNGVGTTFSLDERVSLAREALLCEGLEDVQVVPFTGLLVDLAREVGAGAVVKGLRAMTDFEYELQQADLNYRLDADLESIFVMSSPQYGYLSSSVVRQIASFGGDVSEFVTPNVDAALKDRFKER</sequence>
<evidence type="ECO:0000256" key="1">
    <source>
        <dbReference type="ARBA" id="ARBA00022490"/>
    </source>
</evidence>
<organism evidence="11 12">
    <name type="scientific">Enorma massiliensis</name>
    <dbReference type="NCBI Taxonomy" id="1472761"/>
    <lineage>
        <taxon>Bacteria</taxon>
        <taxon>Bacillati</taxon>
        <taxon>Actinomycetota</taxon>
        <taxon>Coriobacteriia</taxon>
        <taxon>Coriobacteriales</taxon>
        <taxon>Coriobacteriaceae</taxon>
        <taxon>Enorma</taxon>
    </lineage>
</organism>
<dbReference type="NCBIfam" id="TIGR00125">
    <property type="entry name" value="cyt_tran_rel"/>
    <property type="match status" value="1"/>
</dbReference>
<comment type="catalytic activity">
    <reaction evidence="8 9">
        <text>(R)-4'-phosphopantetheine + ATP + H(+) = 3'-dephospho-CoA + diphosphate</text>
        <dbReference type="Rhea" id="RHEA:19801"/>
        <dbReference type="ChEBI" id="CHEBI:15378"/>
        <dbReference type="ChEBI" id="CHEBI:30616"/>
        <dbReference type="ChEBI" id="CHEBI:33019"/>
        <dbReference type="ChEBI" id="CHEBI:57328"/>
        <dbReference type="ChEBI" id="CHEBI:61723"/>
        <dbReference type="EC" id="2.7.7.3"/>
    </reaction>
</comment>
<keyword evidence="6 9" id="KW-0460">Magnesium</keyword>
<feature type="binding site" evidence="9">
    <location>
        <begin position="13"/>
        <end position="14"/>
    </location>
    <ligand>
        <name>ATP</name>
        <dbReference type="ChEBI" id="CHEBI:30616"/>
    </ligand>
</feature>
<evidence type="ECO:0000256" key="4">
    <source>
        <dbReference type="ARBA" id="ARBA00022741"/>
    </source>
</evidence>
<comment type="cofactor">
    <cofactor evidence="9">
        <name>Mg(2+)</name>
        <dbReference type="ChEBI" id="CHEBI:18420"/>
    </cofactor>
</comment>